<keyword evidence="5" id="KW-1185">Reference proteome</keyword>
<dbReference type="InterPro" id="IPR027417">
    <property type="entry name" value="P-loop_NTPase"/>
</dbReference>
<feature type="binding site" evidence="2">
    <location>
        <begin position="38"/>
        <end position="45"/>
    </location>
    <ligand>
        <name>ATP</name>
        <dbReference type="ChEBI" id="CHEBI:30616"/>
    </ligand>
</feature>
<dbReference type="Gene3D" id="3.40.50.300">
    <property type="entry name" value="P-loop containing nucleotide triphosphate hydrolases"/>
    <property type="match status" value="1"/>
</dbReference>
<organism evidence="4 5">
    <name type="scientific">Flexivirga endophytica</name>
    <dbReference type="NCBI Taxonomy" id="1849103"/>
    <lineage>
        <taxon>Bacteria</taxon>
        <taxon>Bacillati</taxon>
        <taxon>Actinomycetota</taxon>
        <taxon>Actinomycetes</taxon>
        <taxon>Micrococcales</taxon>
        <taxon>Dermacoccaceae</taxon>
        <taxon>Flexivirga</taxon>
    </lineage>
</organism>
<sequence>MVGSRSNADPVCRDGAIRGGEGACNTTDMSGRAIVLVGVSSVGKTSISEELQRALPEPHLHVGVDHFFSMFPYEWRDHPRQPGPGFWVAKTTDPDGSPRARIHYGDDGAKLLTGMRAAVNALLATGNNVILDEMPIDDAIVPAWRRELRARSTFWVHLTASLPVLEERERGRTQGRVLGNARGHVDVAVGDQWDLVIDTDELSPARSAARILTELDYS</sequence>
<proteinExistence type="predicted"/>
<reference evidence="4" key="1">
    <citation type="journal article" date="2014" name="Int. J. Syst. Evol. Microbiol.">
        <title>Complete genome sequence of Corynebacterium casei LMG S-19264T (=DSM 44701T), isolated from a smear-ripened cheese.</title>
        <authorList>
            <consortium name="US DOE Joint Genome Institute (JGI-PGF)"/>
            <person name="Walter F."/>
            <person name="Albersmeier A."/>
            <person name="Kalinowski J."/>
            <person name="Ruckert C."/>
        </authorList>
    </citation>
    <scope>NUCLEOTIDE SEQUENCE</scope>
    <source>
        <strain evidence="4">CGMCC 1.15085</strain>
    </source>
</reference>
<dbReference type="SUPFAM" id="SSF52540">
    <property type="entry name" value="P-loop containing nucleoside triphosphate hydrolases"/>
    <property type="match status" value="1"/>
</dbReference>
<evidence type="ECO:0008006" key="6">
    <source>
        <dbReference type="Google" id="ProtNLM"/>
    </source>
</evidence>
<gene>
    <name evidence="4" type="ORF">GCM10011492_09990</name>
</gene>
<dbReference type="EMBL" id="BMHI01000002">
    <property type="protein sequence ID" value="GGB22219.1"/>
    <property type="molecule type" value="Genomic_DNA"/>
</dbReference>
<accession>A0A916T0G6</accession>
<feature type="active site" evidence="1">
    <location>
        <position position="65"/>
    </location>
</feature>
<evidence type="ECO:0000256" key="1">
    <source>
        <dbReference type="PIRSR" id="PIRSR007531-1"/>
    </source>
</evidence>
<evidence type="ECO:0000313" key="5">
    <source>
        <dbReference type="Proteomes" id="UP000636793"/>
    </source>
</evidence>
<evidence type="ECO:0000313" key="4">
    <source>
        <dbReference type="EMBL" id="GGB22219.1"/>
    </source>
</evidence>
<name>A0A916T0G6_9MICO</name>
<dbReference type="AlphaFoldDB" id="A0A916T0G6"/>
<comment type="caution">
    <text evidence="4">The sequence shown here is derived from an EMBL/GenBank/DDBJ whole genome shotgun (WGS) entry which is preliminary data.</text>
</comment>
<protein>
    <recommendedName>
        <fullName evidence="6">Chloramphenicol phosphotransferase</fullName>
    </recommendedName>
</protein>
<dbReference type="Proteomes" id="UP000636793">
    <property type="component" value="Unassembled WGS sequence"/>
</dbReference>
<dbReference type="GO" id="GO:0016740">
    <property type="term" value="F:transferase activity"/>
    <property type="evidence" value="ECO:0007669"/>
    <property type="project" value="InterPro"/>
</dbReference>
<feature type="region of interest" description="Disordered" evidence="3">
    <location>
        <begin position="1"/>
        <end position="20"/>
    </location>
</feature>
<dbReference type="Pfam" id="PF07931">
    <property type="entry name" value="CPT"/>
    <property type="match status" value="1"/>
</dbReference>
<evidence type="ECO:0000256" key="2">
    <source>
        <dbReference type="PIRSR" id="PIRSR007531-2"/>
    </source>
</evidence>
<dbReference type="InterPro" id="IPR012853">
    <property type="entry name" value="CPT"/>
</dbReference>
<dbReference type="GO" id="GO:0005524">
    <property type="term" value="F:ATP binding"/>
    <property type="evidence" value="ECO:0007669"/>
    <property type="project" value="InterPro"/>
</dbReference>
<dbReference type="PIRSF" id="PIRSF007531">
    <property type="entry name" value="CPT"/>
    <property type="match status" value="1"/>
</dbReference>
<reference evidence="4" key="2">
    <citation type="submission" date="2020-09" db="EMBL/GenBank/DDBJ databases">
        <authorList>
            <person name="Sun Q."/>
            <person name="Zhou Y."/>
        </authorList>
    </citation>
    <scope>NUCLEOTIDE SEQUENCE</scope>
    <source>
        <strain evidence="4">CGMCC 1.15085</strain>
    </source>
</reference>
<evidence type="ECO:0000256" key="3">
    <source>
        <dbReference type="SAM" id="MobiDB-lite"/>
    </source>
</evidence>